<dbReference type="AlphaFoldDB" id="A0A974H6C8"/>
<dbReference type="Proteomes" id="UP000694892">
    <property type="component" value="Chromosome 8S"/>
</dbReference>
<dbReference type="EMBL" id="CM004481">
    <property type="protein sequence ID" value="OCT66483.1"/>
    <property type="molecule type" value="Genomic_DNA"/>
</dbReference>
<accession>A0A974H6C8</accession>
<reference evidence="2" key="1">
    <citation type="journal article" date="2016" name="Nature">
        <title>Genome evolution in the allotetraploid frog Xenopus laevis.</title>
        <authorList>
            <person name="Session A.M."/>
            <person name="Uno Y."/>
            <person name="Kwon T."/>
            <person name="Chapman J.A."/>
            <person name="Toyoda A."/>
            <person name="Takahashi S."/>
            <person name="Fukui A."/>
            <person name="Hikosaka A."/>
            <person name="Suzuki A."/>
            <person name="Kondo M."/>
            <person name="van Heeringen S.J."/>
            <person name="Quigley I."/>
            <person name="Heinz S."/>
            <person name="Ogino H."/>
            <person name="Ochi H."/>
            <person name="Hellsten U."/>
            <person name="Lyons J.B."/>
            <person name="Simakov O."/>
            <person name="Putnam N."/>
            <person name="Stites J."/>
            <person name="Kuroki Y."/>
            <person name="Tanaka T."/>
            <person name="Michiue T."/>
            <person name="Watanabe M."/>
            <person name="Bogdanovic O."/>
            <person name="Lister R."/>
            <person name="Georgiou G."/>
            <person name="Paranjpe S.S."/>
            <person name="van Kruijsbergen I."/>
            <person name="Shu S."/>
            <person name="Carlson J."/>
            <person name="Kinoshita T."/>
            <person name="Ohta Y."/>
            <person name="Mawaribuchi S."/>
            <person name="Jenkins J."/>
            <person name="Grimwood J."/>
            <person name="Schmutz J."/>
            <person name="Mitros T."/>
            <person name="Mozaffari S.V."/>
            <person name="Suzuki Y."/>
            <person name="Haramoto Y."/>
            <person name="Yamamoto T.S."/>
            <person name="Takagi C."/>
            <person name="Heald R."/>
            <person name="Miller K."/>
            <person name="Haudenschild C."/>
            <person name="Kitzman J."/>
            <person name="Nakayama T."/>
            <person name="Izutsu Y."/>
            <person name="Robert J."/>
            <person name="Fortriede J."/>
            <person name="Burns K."/>
            <person name="Lotay V."/>
            <person name="Karimi K."/>
            <person name="Yasuoka Y."/>
            <person name="Dichmann D.S."/>
            <person name="Flajnik M.F."/>
            <person name="Houston D.W."/>
            <person name="Shendure J."/>
            <person name="DuPasquier L."/>
            <person name="Vize P.D."/>
            <person name="Zorn A.M."/>
            <person name="Ito M."/>
            <person name="Marcotte E.M."/>
            <person name="Wallingford J.B."/>
            <person name="Ito Y."/>
            <person name="Asashima M."/>
            <person name="Ueno N."/>
            <person name="Matsuda Y."/>
            <person name="Veenstra G.J."/>
            <person name="Fujiyama A."/>
            <person name="Harland R.M."/>
            <person name="Taira M."/>
            <person name="Rokhsar D.S."/>
        </authorList>
    </citation>
    <scope>NUCLEOTIDE SEQUENCE [LARGE SCALE GENOMIC DNA]</scope>
    <source>
        <strain evidence="2">J</strain>
    </source>
</reference>
<name>A0A974H6C8_XENLA</name>
<evidence type="ECO:0000313" key="1">
    <source>
        <dbReference type="EMBL" id="OCT66483.1"/>
    </source>
</evidence>
<evidence type="ECO:0000313" key="2">
    <source>
        <dbReference type="Proteomes" id="UP000694892"/>
    </source>
</evidence>
<proteinExistence type="predicted"/>
<protein>
    <submittedName>
        <fullName evidence="1">Uncharacterized protein</fullName>
    </submittedName>
</protein>
<sequence>MMQVLFAMHRGRSRLSRICTIRGIGSHVPNAANLVQACFKSGPSSLQPGWRCPNFLEEFICRSPAHALVKSEPAITPLRADSGEPYDLGLCVAAQCKILIPCKSGYYWNLWQWQNSYKKHNCLCTSDTKSPVCKNRVYTRTRKFHLQPAGFAGNPWVPDPLQDSTTGIPGKLPRNVNSNVRFIKPQPWKPSYSNRIFAKAIPHHFESVTLFQALDVNPFLASHLNIFSKASLPDTQSSDANWPDMVAVNLAAKLCHLGSDARNQLFSQESGL</sequence>
<gene>
    <name evidence="1" type="ORF">XELAEV_18042733mg</name>
</gene>
<organism evidence="1 2">
    <name type="scientific">Xenopus laevis</name>
    <name type="common">African clawed frog</name>
    <dbReference type="NCBI Taxonomy" id="8355"/>
    <lineage>
        <taxon>Eukaryota</taxon>
        <taxon>Metazoa</taxon>
        <taxon>Chordata</taxon>
        <taxon>Craniata</taxon>
        <taxon>Vertebrata</taxon>
        <taxon>Euteleostomi</taxon>
        <taxon>Amphibia</taxon>
        <taxon>Batrachia</taxon>
        <taxon>Anura</taxon>
        <taxon>Pipoidea</taxon>
        <taxon>Pipidae</taxon>
        <taxon>Xenopodinae</taxon>
        <taxon>Xenopus</taxon>
        <taxon>Xenopus</taxon>
    </lineage>
</organism>